<dbReference type="RefSeq" id="WP_151916399.1">
    <property type="nucleotide sequence ID" value="NZ_RQSP01000007.1"/>
</dbReference>
<reference evidence="4 5" key="1">
    <citation type="journal article" date="2019" name="Int. J. Syst. Evol. Microbiol.">
        <title>Bifidobacterium jacchi sp. nov., isolated from the faeces of a baby common marmoset (Callithrix jacchus).</title>
        <authorList>
            <person name="Modesto M."/>
            <person name="Watanabe K."/>
            <person name="Arita M."/>
            <person name="Satti M."/>
            <person name="Oki K."/>
            <person name="Sciavilla P."/>
            <person name="Patavino C."/>
            <person name="Camma C."/>
            <person name="Michelini S."/>
            <person name="Sgorbati B."/>
            <person name="Mattarelli P."/>
        </authorList>
    </citation>
    <scope>NUCLEOTIDE SEQUENCE [LARGE SCALE GENOMIC DNA]</scope>
    <source>
        <strain evidence="4 5">MRM 9.3</strain>
    </source>
</reference>
<name>A0A5N5RKJ9_9BIFI</name>
<dbReference type="Pfam" id="PF00498">
    <property type="entry name" value="FHA"/>
    <property type="match status" value="1"/>
</dbReference>
<organism evidence="4 5">
    <name type="scientific">Bifidobacterium jacchi</name>
    <dbReference type="NCBI Taxonomy" id="2490545"/>
    <lineage>
        <taxon>Bacteria</taxon>
        <taxon>Bacillati</taxon>
        <taxon>Actinomycetota</taxon>
        <taxon>Actinomycetes</taxon>
        <taxon>Bifidobacteriales</taxon>
        <taxon>Bifidobacteriaceae</taxon>
        <taxon>Bifidobacterium</taxon>
    </lineage>
</organism>
<keyword evidence="1" id="KW-0597">Phosphoprotein</keyword>
<evidence type="ECO:0000313" key="4">
    <source>
        <dbReference type="EMBL" id="KAB5607845.1"/>
    </source>
</evidence>
<dbReference type="PROSITE" id="PS50006">
    <property type="entry name" value="FHA_DOMAIN"/>
    <property type="match status" value="1"/>
</dbReference>
<feature type="compositionally biased region" description="Basic and acidic residues" evidence="2">
    <location>
        <begin position="577"/>
        <end position="588"/>
    </location>
</feature>
<feature type="region of interest" description="Disordered" evidence="2">
    <location>
        <begin position="574"/>
        <end position="703"/>
    </location>
</feature>
<feature type="compositionally biased region" description="Low complexity" evidence="2">
    <location>
        <begin position="337"/>
        <end position="354"/>
    </location>
</feature>
<feature type="compositionally biased region" description="Basic and acidic residues" evidence="2">
    <location>
        <begin position="612"/>
        <end position="621"/>
    </location>
</feature>
<dbReference type="InterPro" id="IPR045962">
    <property type="entry name" value="DUF6382"/>
</dbReference>
<feature type="region of interest" description="Disordered" evidence="2">
    <location>
        <begin position="458"/>
        <end position="480"/>
    </location>
</feature>
<dbReference type="EMBL" id="RQSP01000007">
    <property type="protein sequence ID" value="KAB5607845.1"/>
    <property type="molecule type" value="Genomic_DNA"/>
</dbReference>
<dbReference type="AlphaFoldDB" id="A0A5N5RKJ9"/>
<evidence type="ECO:0000259" key="3">
    <source>
        <dbReference type="PROSITE" id="PS50006"/>
    </source>
</evidence>
<protein>
    <submittedName>
        <fullName evidence="4">FHA domain-containing protein</fullName>
    </submittedName>
</protein>
<proteinExistence type="predicted"/>
<accession>A0A5N5RKJ9</accession>
<sequence length="872" mass="89053">MKIKTVKDRKAGSQTLVITTTKNETLDYACAQWLAAVSSPCLLPFKFEPEGQGGTFYYDITGCVTLKSFLKTKLDANQYNSLLVSVTDVADVCTANKYPIDRVLWDEKQIYVQPATAAPMYVLMPMAGAQIQQSGPNGIIAALADRRHIRFVMDEDAHLVDAVDDYARRNPIFSSINYRTFLGQLFGYVSTSPMSRPIDDGTHTVLRPNTMQRGAVLDPVALLAGQQSSAQIASQQTVAQRVMDGVRQTPAMGAAAASAAFGASGVPGAPGAVGAVPNAPTAMPFRPQPSGQSGVQSGVQPSAQPIGQTGAQSNGQPFGQQIGQPGGQPGGQTIAWGGQPIQGQAARPAGPAQPVLSPQPMRQMPNTPVNRPDAMPIGQMPAGAASGIARTDADDMDDADGATVIGRLIAHKQAAHAAEGASQTAVGTDAETVLDTNATVDAAGAIAASAGDAAAAPVAGESVEADHGDDPDATRLGSINTGIPAAASGAIPAKDIPVKATAGAEYGGQNVNTDADGDGETVLGQIGHIRPTVPNAAAVPEAAVADASAANVAAAAASLIVPAIDAVSEAAAAVPEADEHPSSIDAARESTVAAADAQSEAVSESLTNAAEVAREAAEPVPDRNAAAGSGSAADGGMASKSDNEPINEPNTEPHSGAMPMSAPVPHNEPVANSVSAANSEPVANSESENVSANEAVATAAPSAQPAPAASAALPSVSAAPATFHDEPRHKATITPIATPAEPTRPAAEILNEGAPQPADEQEEDDGATNLLGSVNYVVRRLRDGRAINVRKSIATIGRSSSSDIHMGGNTNVSRVHAVIHALPGNRFSLMDCASFNGTYVGDHKLDANEVAELLPGQRFRLADDDFVIQLMR</sequence>
<feature type="compositionally biased region" description="Basic and acidic residues" evidence="2">
    <location>
        <begin position="464"/>
        <end position="473"/>
    </location>
</feature>
<evidence type="ECO:0000313" key="5">
    <source>
        <dbReference type="Proteomes" id="UP000326336"/>
    </source>
</evidence>
<keyword evidence="5" id="KW-1185">Reference proteome</keyword>
<dbReference type="InterPro" id="IPR008984">
    <property type="entry name" value="SMAD_FHA_dom_sf"/>
</dbReference>
<dbReference type="Pfam" id="PF19909">
    <property type="entry name" value="DUF6382"/>
    <property type="match status" value="1"/>
</dbReference>
<dbReference type="Proteomes" id="UP000326336">
    <property type="component" value="Unassembled WGS sequence"/>
</dbReference>
<dbReference type="OrthoDB" id="277520at2"/>
<feature type="compositionally biased region" description="Low complexity" evidence="2">
    <location>
        <begin position="625"/>
        <end position="640"/>
    </location>
</feature>
<dbReference type="SUPFAM" id="SSF49879">
    <property type="entry name" value="SMAD/FHA domain"/>
    <property type="match status" value="1"/>
</dbReference>
<gene>
    <name evidence="4" type="ORF">EHS19_03475</name>
</gene>
<feature type="compositionally biased region" description="Polar residues" evidence="2">
    <location>
        <begin position="289"/>
        <end position="314"/>
    </location>
</feature>
<evidence type="ECO:0000256" key="2">
    <source>
        <dbReference type="SAM" id="MobiDB-lite"/>
    </source>
</evidence>
<dbReference type="InterPro" id="IPR000253">
    <property type="entry name" value="FHA_dom"/>
</dbReference>
<evidence type="ECO:0000256" key="1">
    <source>
        <dbReference type="ARBA" id="ARBA00022553"/>
    </source>
</evidence>
<comment type="caution">
    <text evidence="4">The sequence shown here is derived from an EMBL/GenBank/DDBJ whole genome shotgun (WGS) entry which is preliminary data.</text>
</comment>
<dbReference type="Gene3D" id="2.60.200.20">
    <property type="match status" value="1"/>
</dbReference>
<dbReference type="SMART" id="SM00240">
    <property type="entry name" value="FHA"/>
    <property type="match status" value="1"/>
</dbReference>
<feature type="region of interest" description="Disordered" evidence="2">
    <location>
        <begin position="279"/>
        <end position="362"/>
    </location>
</feature>
<dbReference type="CDD" id="cd00060">
    <property type="entry name" value="FHA"/>
    <property type="match status" value="1"/>
</dbReference>
<feature type="domain" description="FHA" evidence="3">
    <location>
        <begin position="794"/>
        <end position="845"/>
    </location>
</feature>
<feature type="compositionally biased region" description="Polar residues" evidence="2">
    <location>
        <begin position="670"/>
        <end position="692"/>
    </location>
</feature>